<dbReference type="EMBL" id="CABFPH010000152">
    <property type="protein sequence ID" value="VUD74740.1"/>
    <property type="molecule type" value="Genomic_DNA"/>
</dbReference>
<feature type="region of interest" description="Disordered" evidence="1">
    <location>
        <begin position="128"/>
        <end position="149"/>
    </location>
</feature>
<dbReference type="OrthoDB" id="7932393at2"/>
<dbReference type="Proteomes" id="UP000410984">
    <property type="component" value="Unassembled WGS sequence"/>
</dbReference>
<protein>
    <recommendedName>
        <fullName evidence="5">DUF3617 family protein</fullName>
    </recommendedName>
</protein>
<evidence type="ECO:0000313" key="4">
    <source>
        <dbReference type="Proteomes" id="UP000410984"/>
    </source>
</evidence>
<name>A0A509EKN5_9HYPH</name>
<dbReference type="InterPro" id="IPR022061">
    <property type="entry name" value="DUF3617"/>
</dbReference>
<gene>
    <name evidence="3" type="ORF">MET9862_05373</name>
</gene>
<dbReference type="AlphaFoldDB" id="A0A509EKN5"/>
<dbReference type="Pfam" id="PF12276">
    <property type="entry name" value="DUF3617"/>
    <property type="match status" value="1"/>
</dbReference>
<feature type="signal peptide" evidence="2">
    <location>
        <begin position="1"/>
        <end position="21"/>
    </location>
</feature>
<feature type="chain" id="PRO_5021399897" description="DUF3617 family protein" evidence="2">
    <location>
        <begin position="22"/>
        <end position="149"/>
    </location>
</feature>
<evidence type="ECO:0000256" key="1">
    <source>
        <dbReference type="SAM" id="MobiDB-lite"/>
    </source>
</evidence>
<dbReference type="RefSeq" id="WP_142585998.1">
    <property type="nucleotide sequence ID" value="NZ_CABFPH010000152.1"/>
</dbReference>
<evidence type="ECO:0000313" key="3">
    <source>
        <dbReference type="EMBL" id="VUD74740.1"/>
    </source>
</evidence>
<evidence type="ECO:0000256" key="2">
    <source>
        <dbReference type="SAM" id="SignalP"/>
    </source>
</evidence>
<accession>A0A509EKN5</accession>
<sequence length="149" mass="15271">MPAILRSAAAGLALSCAPASAFEGGTYAVAVRLELPHLAEAAATRQVELCLDPAREGYGLAVLSANNPLARCPLSEIRREGEALTFAIRCPGRNAAAASAAYRLGPDGFSGRIAMRMGAKNMTMTEVQTARRTGPCRPAGAGEAGSATP</sequence>
<keyword evidence="2" id="KW-0732">Signal</keyword>
<evidence type="ECO:0008006" key="5">
    <source>
        <dbReference type="Google" id="ProtNLM"/>
    </source>
</evidence>
<proteinExistence type="predicted"/>
<keyword evidence="4" id="KW-1185">Reference proteome</keyword>
<organism evidence="3 4">
    <name type="scientific">Methylobacterium symbioticum</name>
    <dbReference type="NCBI Taxonomy" id="2584084"/>
    <lineage>
        <taxon>Bacteria</taxon>
        <taxon>Pseudomonadati</taxon>
        <taxon>Pseudomonadota</taxon>
        <taxon>Alphaproteobacteria</taxon>
        <taxon>Hyphomicrobiales</taxon>
        <taxon>Methylobacteriaceae</taxon>
        <taxon>Methylobacterium</taxon>
    </lineage>
</organism>
<reference evidence="3 4" key="1">
    <citation type="submission" date="2019-06" db="EMBL/GenBank/DDBJ databases">
        <authorList>
            <person name="Rodrigo-Torres L."/>
            <person name="Arahal R. D."/>
            <person name="Lucena T."/>
        </authorList>
    </citation>
    <scope>NUCLEOTIDE SEQUENCE [LARGE SCALE GENOMIC DNA]</scope>
    <source>
        <strain evidence="3 4">SB0023/3</strain>
    </source>
</reference>